<dbReference type="RefSeq" id="WP_284195835.1">
    <property type="nucleotide sequence ID" value="NZ_BSOG01000002.1"/>
</dbReference>
<comment type="catalytic activity">
    <reaction evidence="5">
        <text>molybdopterin + ATP + H(+) = adenylyl-molybdopterin + diphosphate</text>
        <dbReference type="Rhea" id="RHEA:31331"/>
        <dbReference type="ChEBI" id="CHEBI:15378"/>
        <dbReference type="ChEBI" id="CHEBI:30616"/>
        <dbReference type="ChEBI" id="CHEBI:33019"/>
        <dbReference type="ChEBI" id="CHEBI:58698"/>
        <dbReference type="ChEBI" id="CHEBI:62727"/>
        <dbReference type="EC" id="2.7.7.75"/>
    </reaction>
</comment>
<sequence length="189" mass="20308">MSKPLRIGLVSISDRASSGVYEDKGLPSLREWLHATISTPIELVERLIPDEQGLIESTLVALVDTEACGLVLTTGGTGPAPRDVTPEATLAVADRIMPGFGEQMRQISLQFVPTAILSRQTGVIRGQALILNLPGQPKAIKETLEGLRDGEGKVVVPGIFAAVPYCLDLIGAAYIETHEERVKAFRPKK</sequence>
<keyword evidence="8" id="KW-0548">Nucleotidyltransferase</keyword>
<keyword evidence="4" id="KW-0501">Molybdenum cofactor biosynthesis</keyword>
<dbReference type="Proteomes" id="UP001156706">
    <property type="component" value="Unassembled WGS sequence"/>
</dbReference>
<keyword evidence="8" id="KW-0808">Transferase</keyword>
<evidence type="ECO:0000256" key="1">
    <source>
        <dbReference type="ARBA" id="ARBA00005046"/>
    </source>
</evidence>
<dbReference type="EC" id="2.7.7.75" evidence="2"/>
<reference evidence="9" key="1">
    <citation type="journal article" date="2019" name="Int. J. Syst. Evol. Microbiol.">
        <title>The Global Catalogue of Microorganisms (GCM) 10K type strain sequencing project: providing services to taxonomists for standard genome sequencing and annotation.</title>
        <authorList>
            <consortium name="The Broad Institute Genomics Platform"/>
            <consortium name="The Broad Institute Genome Sequencing Center for Infectious Disease"/>
            <person name="Wu L."/>
            <person name="Ma J."/>
        </authorList>
    </citation>
    <scope>NUCLEOTIDE SEQUENCE [LARGE SCALE GENOMIC DNA]</scope>
    <source>
        <strain evidence="9">NBRC 110044</strain>
    </source>
</reference>
<dbReference type="CDD" id="cd00886">
    <property type="entry name" value="MogA_MoaB"/>
    <property type="match status" value="1"/>
</dbReference>
<evidence type="ECO:0000256" key="2">
    <source>
        <dbReference type="ARBA" id="ARBA00012509"/>
    </source>
</evidence>
<dbReference type="GO" id="GO:0016779">
    <property type="term" value="F:nucleotidyltransferase activity"/>
    <property type="evidence" value="ECO:0007669"/>
    <property type="project" value="UniProtKB-KW"/>
</dbReference>
<evidence type="ECO:0000313" key="9">
    <source>
        <dbReference type="Proteomes" id="UP001156706"/>
    </source>
</evidence>
<comment type="function">
    <text evidence="6">Catalyzes the adenylation of molybdopterin as part of the biosynthesis of the molybdenum-cofactor.</text>
</comment>
<dbReference type="InterPro" id="IPR051920">
    <property type="entry name" value="MPT_Adenylyltrnsfr/MoaC-Rel"/>
</dbReference>
<name>A0ABQ5YCL0_9NEIS</name>
<protein>
    <recommendedName>
        <fullName evidence="3">Molybdopterin adenylyltransferase</fullName>
        <ecNumber evidence="2">2.7.7.75</ecNumber>
    </recommendedName>
</protein>
<dbReference type="SMART" id="SM00852">
    <property type="entry name" value="MoCF_biosynth"/>
    <property type="match status" value="1"/>
</dbReference>
<evidence type="ECO:0000313" key="8">
    <source>
        <dbReference type="EMBL" id="GLR12696.1"/>
    </source>
</evidence>
<dbReference type="NCBIfam" id="TIGR00177">
    <property type="entry name" value="molyb_syn"/>
    <property type="match status" value="1"/>
</dbReference>
<comment type="pathway">
    <text evidence="1">Cofactor biosynthesis; molybdopterin biosynthesis.</text>
</comment>
<dbReference type="SUPFAM" id="SSF53218">
    <property type="entry name" value="Molybdenum cofactor biosynthesis proteins"/>
    <property type="match status" value="1"/>
</dbReference>
<organism evidence="8 9">
    <name type="scientific">Chitinimonas prasina</name>
    <dbReference type="NCBI Taxonomy" id="1434937"/>
    <lineage>
        <taxon>Bacteria</taxon>
        <taxon>Pseudomonadati</taxon>
        <taxon>Pseudomonadota</taxon>
        <taxon>Betaproteobacteria</taxon>
        <taxon>Neisseriales</taxon>
        <taxon>Chitinibacteraceae</taxon>
        <taxon>Chitinimonas</taxon>
    </lineage>
</organism>
<accession>A0ABQ5YCL0</accession>
<dbReference type="InterPro" id="IPR001453">
    <property type="entry name" value="MoaB/Mog_dom"/>
</dbReference>
<dbReference type="NCBIfam" id="NF006932">
    <property type="entry name" value="PRK09417.1"/>
    <property type="match status" value="1"/>
</dbReference>
<keyword evidence="9" id="KW-1185">Reference proteome</keyword>
<evidence type="ECO:0000256" key="5">
    <source>
        <dbReference type="ARBA" id="ARBA00051131"/>
    </source>
</evidence>
<evidence type="ECO:0000256" key="4">
    <source>
        <dbReference type="ARBA" id="ARBA00023150"/>
    </source>
</evidence>
<gene>
    <name evidence="8" type="primary">mog</name>
    <name evidence="8" type="ORF">GCM10007907_14860</name>
</gene>
<dbReference type="Pfam" id="PF00994">
    <property type="entry name" value="MoCF_biosynth"/>
    <property type="match status" value="1"/>
</dbReference>
<proteinExistence type="predicted"/>
<dbReference type="PANTHER" id="PTHR43764">
    <property type="entry name" value="MOLYBDENUM COFACTOR BIOSYNTHESIS"/>
    <property type="match status" value="1"/>
</dbReference>
<dbReference type="InterPro" id="IPR036425">
    <property type="entry name" value="MoaB/Mog-like_dom_sf"/>
</dbReference>
<evidence type="ECO:0000256" key="3">
    <source>
        <dbReference type="ARBA" id="ARBA00013491"/>
    </source>
</evidence>
<dbReference type="Gene3D" id="3.40.980.10">
    <property type="entry name" value="MoaB/Mog-like domain"/>
    <property type="match status" value="1"/>
</dbReference>
<evidence type="ECO:0000259" key="7">
    <source>
        <dbReference type="SMART" id="SM00852"/>
    </source>
</evidence>
<dbReference type="InterPro" id="IPR008284">
    <property type="entry name" value="MoCF_biosynth_CS"/>
</dbReference>
<evidence type="ECO:0000256" key="6">
    <source>
        <dbReference type="ARBA" id="ARBA00058212"/>
    </source>
</evidence>
<feature type="domain" description="MoaB/Mog" evidence="7">
    <location>
        <begin position="8"/>
        <end position="154"/>
    </location>
</feature>
<comment type="caution">
    <text evidence="8">The sequence shown here is derived from an EMBL/GenBank/DDBJ whole genome shotgun (WGS) entry which is preliminary data.</text>
</comment>
<dbReference type="PANTHER" id="PTHR43764:SF1">
    <property type="entry name" value="MOLYBDOPTERIN MOLYBDOTRANSFERASE"/>
    <property type="match status" value="1"/>
</dbReference>
<dbReference type="PROSITE" id="PS01078">
    <property type="entry name" value="MOCF_BIOSYNTHESIS_1"/>
    <property type="match status" value="1"/>
</dbReference>
<dbReference type="EMBL" id="BSOG01000002">
    <property type="protein sequence ID" value="GLR12696.1"/>
    <property type="molecule type" value="Genomic_DNA"/>
</dbReference>